<evidence type="ECO:0000313" key="1">
    <source>
        <dbReference type="EMBL" id="VDP57497.1"/>
    </source>
</evidence>
<keyword evidence="2" id="KW-1185">Reference proteome</keyword>
<dbReference type="AlphaFoldDB" id="A0A183PA44"/>
<evidence type="ECO:0000313" key="2">
    <source>
        <dbReference type="Proteomes" id="UP000269396"/>
    </source>
</evidence>
<gene>
    <name evidence="1" type="ORF">SMTD_LOCUS11230</name>
</gene>
<name>A0A183PA44_9TREM</name>
<sequence>MAIRQIKNGKAEGPDNIPTEVRHRGYCKGVPCSTQEYLEGRTSVDRLERRILHQYIKKRSKQILELPRHHTTIGTKKRFQLSVTELDERFSRRLASRSTGRIL</sequence>
<organism evidence="1 2">
    <name type="scientific">Schistosoma mattheei</name>
    <dbReference type="NCBI Taxonomy" id="31246"/>
    <lineage>
        <taxon>Eukaryota</taxon>
        <taxon>Metazoa</taxon>
        <taxon>Spiralia</taxon>
        <taxon>Lophotrochozoa</taxon>
        <taxon>Platyhelminthes</taxon>
        <taxon>Trematoda</taxon>
        <taxon>Digenea</taxon>
        <taxon>Strigeidida</taxon>
        <taxon>Schistosomatoidea</taxon>
        <taxon>Schistosomatidae</taxon>
        <taxon>Schistosoma</taxon>
    </lineage>
</organism>
<protein>
    <submittedName>
        <fullName evidence="1">Uncharacterized protein</fullName>
    </submittedName>
</protein>
<accession>A0A183PA44</accession>
<dbReference type="EMBL" id="UZAL01031277">
    <property type="protein sequence ID" value="VDP57497.1"/>
    <property type="molecule type" value="Genomic_DNA"/>
</dbReference>
<proteinExistence type="predicted"/>
<reference evidence="1 2" key="1">
    <citation type="submission" date="2018-11" db="EMBL/GenBank/DDBJ databases">
        <authorList>
            <consortium name="Pathogen Informatics"/>
        </authorList>
    </citation>
    <scope>NUCLEOTIDE SEQUENCE [LARGE SCALE GENOMIC DNA]</scope>
    <source>
        <strain>Denwood</strain>
        <strain evidence="2">Zambia</strain>
    </source>
</reference>
<dbReference type="Proteomes" id="UP000269396">
    <property type="component" value="Unassembled WGS sequence"/>
</dbReference>